<dbReference type="PROSITE" id="PS51379">
    <property type="entry name" value="4FE4S_FER_2"/>
    <property type="match status" value="2"/>
</dbReference>
<keyword evidence="7" id="KW-0560">Oxidoreductase</keyword>
<dbReference type="PANTHER" id="PTHR30352:SF4">
    <property type="entry name" value="PYRUVATE FORMATE-LYASE 2-ACTIVATING ENZYME"/>
    <property type="match status" value="1"/>
</dbReference>
<dbReference type="InterPro" id="IPR017900">
    <property type="entry name" value="4Fe4S_Fe_S_CS"/>
</dbReference>
<dbReference type="InterPro" id="IPR007197">
    <property type="entry name" value="rSAM"/>
</dbReference>
<dbReference type="InterPro" id="IPR012839">
    <property type="entry name" value="Organic_radical_activase"/>
</dbReference>
<evidence type="ECO:0000259" key="11">
    <source>
        <dbReference type="PROSITE" id="PS51918"/>
    </source>
</evidence>
<name>A0A1M6CW59_9BACT</name>
<comment type="subunit">
    <text evidence="3">Monomer.</text>
</comment>
<keyword evidence="4" id="KW-0004">4Fe-4S</keyword>
<dbReference type="Gene3D" id="3.80.30.10">
    <property type="entry name" value="pyruvate-formate lyase- activating enzyme"/>
    <property type="match status" value="1"/>
</dbReference>
<reference evidence="13" key="1">
    <citation type="submission" date="2016-11" db="EMBL/GenBank/DDBJ databases">
        <authorList>
            <person name="Varghese N."/>
            <person name="Submissions S."/>
        </authorList>
    </citation>
    <scope>NUCLEOTIDE SEQUENCE [LARGE SCALE GENOMIC DNA]</scope>
    <source>
        <strain evidence="13">DSM 16219</strain>
    </source>
</reference>
<comment type="similarity">
    <text evidence="2">Belongs to the organic radical-activating enzymes family.</text>
</comment>
<dbReference type="InterPro" id="IPR034457">
    <property type="entry name" value="Organic_radical-activating"/>
</dbReference>
<gene>
    <name evidence="12" type="ORF">SAMN02745216_00340</name>
</gene>
<dbReference type="InterPro" id="IPR017896">
    <property type="entry name" value="4Fe4S_Fe-S-bd"/>
</dbReference>
<dbReference type="PROSITE" id="PS51918">
    <property type="entry name" value="RADICAL_SAM"/>
    <property type="match status" value="1"/>
</dbReference>
<evidence type="ECO:0000256" key="5">
    <source>
        <dbReference type="ARBA" id="ARBA00022691"/>
    </source>
</evidence>
<dbReference type="PIRSF" id="PIRSF000371">
    <property type="entry name" value="PFL_act_enz"/>
    <property type="match status" value="1"/>
</dbReference>
<dbReference type="InterPro" id="IPR040074">
    <property type="entry name" value="BssD/PflA/YjjW"/>
</dbReference>
<dbReference type="AlphaFoldDB" id="A0A1M6CW59"/>
<comment type="cofactor">
    <cofactor evidence="1">
        <name>[4Fe-4S] cluster</name>
        <dbReference type="ChEBI" id="CHEBI:49883"/>
    </cofactor>
</comment>
<dbReference type="PROSITE" id="PS01087">
    <property type="entry name" value="RADICAL_ACTIVATING"/>
    <property type="match status" value="1"/>
</dbReference>
<accession>A0A1M6CW59</accession>
<dbReference type="SUPFAM" id="SSF54862">
    <property type="entry name" value="4Fe-4S ferredoxins"/>
    <property type="match status" value="1"/>
</dbReference>
<evidence type="ECO:0000313" key="12">
    <source>
        <dbReference type="EMBL" id="SHI65081.1"/>
    </source>
</evidence>
<organism evidence="12 13">
    <name type="scientific">Desulfatibacillum alkenivorans DSM 16219</name>
    <dbReference type="NCBI Taxonomy" id="1121393"/>
    <lineage>
        <taxon>Bacteria</taxon>
        <taxon>Pseudomonadati</taxon>
        <taxon>Thermodesulfobacteriota</taxon>
        <taxon>Desulfobacteria</taxon>
        <taxon>Desulfobacterales</taxon>
        <taxon>Desulfatibacillaceae</taxon>
        <taxon>Desulfatibacillum</taxon>
    </lineage>
</organism>
<dbReference type="RefSeq" id="WP_073472226.1">
    <property type="nucleotide sequence ID" value="NZ_FQZU01000001.1"/>
</dbReference>
<dbReference type="InterPro" id="IPR058240">
    <property type="entry name" value="rSAM_sf"/>
</dbReference>
<sequence length="320" mass="35510">MGNACLITEIQRFAINDGPGFRTNVFLKGCPLKCAWCHNPETIDAKAQIYWKKRLCVQCGACMEACPTEAIQPPIDPVLAQSEGVDYYKIDLARCNHSMQCAAVCPYGALEITGKLLTVKEILDEVESDLPFYKNSGGGMTLSGGEPTAHPDFAEKLLAGAKARGLHTCLDTNGYCSWEVLEKLLAYTDIVLFDLKHTDPEKHKQWTGVDNALIMKNLARLTQTGVEIWVRIPVVPGFNDSIEDHKAAVEFLNGLPGKIRRVDLLPYHNWCQDKYGWLGLDWPLGRVEAMEPSLLEIPKEFYEMSGLKTTIGGSGFEEAN</sequence>
<keyword evidence="12" id="KW-0456">Lyase</keyword>
<keyword evidence="8" id="KW-0408">Iron</keyword>
<proteinExistence type="inferred from homology"/>
<evidence type="ECO:0000256" key="4">
    <source>
        <dbReference type="ARBA" id="ARBA00022485"/>
    </source>
</evidence>
<protein>
    <submittedName>
        <fullName evidence="12">Pyruvate formate lyase activating enzyme</fullName>
    </submittedName>
</protein>
<dbReference type="Pfam" id="PF00037">
    <property type="entry name" value="Fer4"/>
    <property type="match status" value="1"/>
</dbReference>
<evidence type="ECO:0000256" key="8">
    <source>
        <dbReference type="ARBA" id="ARBA00023004"/>
    </source>
</evidence>
<dbReference type="PROSITE" id="PS00198">
    <property type="entry name" value="4FE4S_FER_1"/>
    <property type="match status" value="1"/>
</dbReference>
<dbReference type="GO" id="GO:0016829">
    <property type="term" value="F:lyase activity"/>
    <property type="evidence" value="ECO:0007669"/>
    <property type="project" value="UniProtKB-KW"/>
</dbReference>
<evidence type="ECO:0000256" key="6">
    <source>
        <dbReference type="ARBA" id="ARBA00022723"/>
    </source>
</evidence>
<dbReference type="OrthoDB" id="9782387at2"/>
<feature type="domain" description="4Fe-4S ferredoxin-type" evidence="10">
    <location>
        <begin position="86"/>
        <end position="115"/>
    </location>
</feature>
<evidence type="ECO:0000259" key="10">
    <source>
        <dbReference type="PROSITE" id="PS51379"/>
    </source>
</evidence>
<keyword evidence="13" id="KW-1185">Reference proteome</keyword>
<dbReference type="SFLD" id="SFLDG01118">
    <property type="entry name" value="activating_enzymes__group_2"/>
    <property type="match status" value="1"/>
</dbReference>
<dbReference type="Gene3D" id="3.30.70.20">
    <property type="match status" value="1"/>
</dbReference>
<evidence type="ECO:0000256" key="2">
    <source>
        <dbReference type="ARBA" id="ARBA00009777"/>
    </source>
</evidence>
<evidence type="ECO:0000256" key="1">
    <source>
        <dbReference type="ARBA" id="ARBA00001966"/>
    </source>
</evidence>
<dbReference type="Pfam" id="PF04055">
    <property type="entry name" value="Radical_SAM"/>
    <property type="match status" value="1"/>
</dbReference>
<dbReference type="GO" id="GO:0046872">
    <property type="term" value="F:metal ion binding"/>
    <property type="evidence" value="ECO:0007669"/>
    <property type="project" value="UniProtKB-KW"/>
</dbReference>
<evidence type="ECO:0000256" key="9">
    <source>
        <dbReference type="ARBA" id="ARBA00023014"/>
    </source>
</evidence>
<dbReference type="SFLD" id="SFLDS00029">
    <property type="entry name" value="Radical_SAM"/>
    <property type="match status" value="1"/>
</dbReference>
<dbReference type="InterPro" id="IPR001989">
    <property type="entry name" value="Radical_activat_CS"/>
</dbReference>
<keyword evidence="6" id="KW-0479">Metal-binding</keyword>
<evidence type="ECO:0000313" key="13">
    <source>
        <dbReference type="Proteomes" id="UP000183994"/>
    </source>
</evidence>
<keyword evidence="9" id="KW-0411">Iron-sulfur</keyword>
<feature type="domain" description="Radical SAM core" evidence="11">
    <location>
        <begin position="16"/>
        <end position="308"/>
    </location>
</feature>
<dbReference type="GO" id="GO:0051539">
    <property type="term" value="F:4 iron, 4 sulfur cluster binding"/>
    <property type="evidence" value="ECO:0007669"/>
    <property type="project" value="UniProtKB-KW"/>
</dbReference>
<dbReference type="SFLD" id="SFLDG01066">
    <property type="entry name" value="organic_radical-activating_enz"/>
    <property type="match status" value="1"/>
</dbReference>
<dbReference type="SUPFAM" id="SSF102114">
    <property type="entry name" value="Radical SAM enzymes"/>
    <property type="match status" value="1"/>
</dbReference>
<dbReference type="GO" id="GO:0016491">
    <property type="term" value="F:oxidoreductase activity"/>
    <property type="evidence" value="ECO:0007669"/>
    <property type="project" value="UniProtKB-KW"/>
</dbReference>
<dbReference type="STRING" id="1121393.SAMN02745216_00340"/>
<dbReference type="NCBIfam" id="TIGR02494">
    <property type="entry name" value="PFLE_PFLC"/>
    <property type="match status" value="1"/>
</dbReference>
<dbReference type="EMBL" id="FQZU01000001">
    <property type="protein sequence ID" value="SHI65081.1"/>
    <property type="molecule type" value="Genomic_DNA"/>
</dbReference>
<keyword evidence="5" id="KW-0949">S-adenosyl-L-methionine</keyword>
<dbReference type="CDD" id="cd01335">
    <property type="entry name" value="Radical_SAM"/>
    <property type="match status" value="1"/>
</dbReference>
<keyword evidence="12" id="KW-0670">Pyruvate</keyword>
<dbReference type="Proteomes" id="UP000183994">
    <property type="component" value="Unassembled WGS sequence"/>
</dbReference>
<evidence type="ECO:0000256" key="7">
    <source>
        <dbReference type="ARBA" id="ARBA00023002"/>
    </source>
</evidence>
<dbReference type="PANTHER" id="PTHR30352">
    <property type="entry name" value="PYRUVATE FORMATE-LYASE-ACTIVATING ENZYME"/>
    <property type="match status" value="1"/>
</dbReference>
<feature type="domain" description="4Fe-4S ferredoxin-type" evidence="10">
    <location>
        <begin position="47"/>
        <end position="76"/>
    </location>
</feature>
<evidence type="ECO:0000256" key="3">
    <source>
        <dbReference type="ARBA" id="ARBA00011245"/>
    </source>
</evidence>